<organism evidence="10 13">
    <name type="scientific">Helicobacter muridarum</name>
    <dbReference type="NCBI Taxonomy" id="216"/>
    <lineage>
        <taxon>Bacteria</taxon>
        <taxon>Pseudomonadati</taxon>
        <taxon>Campylobacterota</taxon>
        <taxon>Epsilonproteobacteria</taxon>
        <taxon>Campylobacterales</taxon>
        <taxon>Helicobacteraceae</taxon>
        <taxon>Helicobacter</taxon>
    </lineage>
</organism>
<evidence type="ECO:0000313" key="11">
    <source>
        <dbReference type="EMBL" id="TLE01582.1"/>
    </source>
</evidence>
<dbReference type="EC" id="5.1.1.7" evidence="3 8"/>
<feature type="active site" evidence="9">
    <location>
        <position position="75"/>
    </location>
</feature>
<dbReference type="Gene3D" id="3.10.310.10">
    <property type="entry name" value="Diaminopimelate Epimerase, Chain A, domain 1"/>
    <property type="match status" value="2"/>
</dbReference>
<proteinExistence type="inferred from homology"/>
<evidence type="ECO:0000256" key="7">
    <source>
        <dbReference type="ARBA" id="ARBA00051712"/>
    </source>
</evidence>
<dbReference type="GO" id="GO:0009089">
    <property type="term" value="P:lysine biosynthetic process via diaminopimelate"/>
    <property type="evidence" value="ECO:0007669"/>
    <property type="project" value="UniProtKB-UniRule"/>
</dbReference>
<dbReference type="NCBIfam" id="TIGR00652">
    <property type="entry name" value="DapF"/>
    <property type="match status" value="1"/>
</dbReference>
<evidence type="ECO:0000313" key="10">
    <source>
        <dbReference type="EMBL" id="STQ86192.1"/>
    </source>
</evidence>
<dbReference type="STRING" id="216.LS73_07800"/>
<keyword evidence="5" id="KW-0457">Lysine biosynthesis</keyword>
<dbReference type="InterPro" id="IPR018510">
    <property type="entry name" value="DAP_epimerase_AS"/>
</dbReference>
<dbReference type="GO" id="GO:0005829">
    <property type="term" value="C:cytosol"/>
    <property type="evidence" value="ECO:0007669"/>
    <property type="project" value="TreeGrafter"/>
</dbReference>
<dbReference type="SUPFAM" id="SSF54506">
    <property type="entry name" value="Diaminopimelate epimerase-like"/>
    <property type="match status" value="2"/>
</dbReference>
<dbReference type="InterPro" id="IPR001653">
    <property type="entry name" value="DAP_epimerase_DapF"/>
</dbReference>
<dbReference type="PROSITE" id="PS01326">
    <property type="entry name" value="DAP_EPIMERASE"/>
    <property type="match status" value="1"/>
</dbReference>
<dbReference type="OrthoDB" id="9805408at2"/>
<evidence type="ECO:0000313" key="12">
    <source>
        <dbReference type="Proteomes" id="UP000029922"/>
    </source>
</evidence>
<evidence type="ECO:0000256" key="4">
    <source>
        <dbReference type="ARBA" id="ARBA00022605"/>
    </source>
</evidence>
<sequence length="262" mass="29226">MLISKYCASGNDFLIFHSFLPANRNDMAVKLCNRFNGIGADGLVVLLPLSIEEKDIDASYKWEFYNADGSVSDMCGNASRAVSLYANHNNLAPNKHNFLSKAGIISTEIKEIISDKEAYIQSKIGKYTIKGNFVEYRKNNIYEFELIDITIPHLVCLVSSMKEYYSLVADTQFLSKLRHKYNANVSIAFKDSKMTYYATYERGVEGVTQACGTGASAVYICIGDFSKEGILVPPSKEALKVNHINNEIYCSGIARKICHCVI</sequence>
<protein>
    <recommendedName>
        <fullName evidence="3 8">Diaminopimelate epimerase</fullName>
        <ecNumber evidence="3 8">5.1.1.7</ecNumber>
    </recommendedName>
</protein>
<accession>A0A377PUV0</accession>
<dbReference type="AlphaFoldDB" id="A0A377PUV0"/>
<keyword evidence="13" id="KW-1185">Reference proteome</keyword>
<reference evidence="11 12" key="1">
    <citation type="journal article" date="2014" name="Genome Announc.">
        <title>Draft genome sequences of eight enterohepatic helicobacter species isolated from both laboratory and wild rodents.</title>
        <authorList>
            <person name="Sheh A."/>
            <person name="Shen Z."/>
            <person name="Fox J.G."/>
        </authorList>
    </citation>
    <scope>NUCLEOTIDE SEQUENCE [LARGE SCALE GENOMIC DNA]</scope>
    <source>
        <strain evidence="11 12">ST1</strain>
    </source>
</reference>
<evidence type="ECO:0000256" key="5">
    <source>
        <dbReference type="ARBA" id="ARBA00023154"/>
    </source>
</evidence>
<dbReference type="UniPathway" id="UPA00034">
    <property type="reaction ID" value="UER00025"/>
</dbReference>
<evidence type="ECO:0000256" key="1">
    <source>
        <dbReference type="ARBA" id="ARBA00005196"/>
    </source>
</evidence>
<comment type="catalytic activity">
    <reaction evidence="7">
        <text>(2S,6S)-2,6-diaminopimelate = meso-2,6-diaminopimelate</text>
        <dbReference type="Rhea" id="RHEA:15393"/>
        <dbReference type="ChEBI" id="CHEBI:57609"/>
        <dbReference type="ChEBI" id="CHEBI:57791"/>
        <dbReference type="EC" id="5.1.1.7"/>
    </reaction>
</comment>
<reference evidence="10 13" key="2">
    <citation type="submission" date="2018-06" db="EMBL/GenBank/DDBJ databases">
        <authorList>
            <consortium name="Pathogen Informatics"/>
            <person name="Doyle S."/>
        </authorList>
    </citation>
    <scope>NUCLEOTIDE SEQUENCE [LARGE SCALE GENOMIC DNA]</scope>
    <source>
        <strain evidence="10 13">NCTC12714</strain>
    </source>
</reference>
<dbReference type="PANTHER" id="PTHR31689:SF0">
    <property type="entry name" value="DIAMINOPIMELATE EPIMERASE"/>
    <property type="match status" value="1"/>
</dbReference>
<dbReference type="PANTHER" id="PTHR31689">
    <property type="entry name" value="DIAMINOPIMELATE EPIMERASE, CHLOROPLASTIC"/>
    <property type="match status" value="1"/>
</dbReference>
<keyword evidence="6 10" id="KW-0413">Isomerase</keyword>
<comment type="similarity">
    <text evidence="2">Belongs to the diaminopimelate epimerase family.</text>
</comment>
<dbReference type="RefSeq" id="WP_104692193.1">
    <property type="nucleotide sequence ID" value="NZ_FZML01000010.1"/>
</dbReference>
<evidence type="ECO:0000256" key="9">
    <source>
        <dbReference type="PROSITE-ProRule" id="PRU10125"/>
    </source>
</evidence>
<evidence type="ECO:0000313" key="13">
    <source>
        <dbReference type="Proteomes" id="UP000255139"/>
    </source>
</evidence>
<dbReference type="Proteomes" id="UP000029922">
    <property type="component" value="Unassembled WGS sequence"/>
</dbReference>
<dbReference type="Proteomes" id="UP000255139">
    <property type="component" value="Unassembled WGS sequence"/>
</dbReference>
<dbReference type="Pfam" id="PF01678">
    <property type="entry name" value="DAP_epimerase"/>
    <property type="match status" value="1"/>
</dbReference>
<evidence type="ECO:0000256" key="2">
    <source>
        <dbReference type="ARBA" id="ARBA00010219"/>
    </source>
</evidence>
<gene>
    <name evidence="10" type="primary">dapF</name>
    <name evidence="11" type="ORF">LS73_000090</name>
    <name evidence="10" type="ORF">NCTC12714_00994</name>
</gene>
<evidence type="ECO:0000256" key="3">
    <source>
        <dbReference type="ARBA" id="ARBA00013080"/>
    </source>
</evidence>
<evidence type="ECO:0000256" key="8">
    <source>
        <dbReference type="NCBIfam" id="TIGR00652"/>
    </source>
</evidence>
<dbReference type="EMBL" id="UGJE01000002">
    <property type="protein sequence ID" value="STQ86192.1"/>
    <property type="molecule type" value="Genomic_DNA"/>
</dbReference>
<dbReference type="EMBL" id="JRPD02000001">
    <property type="protein sequence ID" value="TLE01582.1"/>
    <property type="molecule type" value="Genomic_DNA"/>
</dbReference>
<keyword evidence="4" id="KW-0028">Amino-acid biosynthesis</keyword>
<evidence type="ECO:0000256" key="6">
    <source>
        <dbReference type="ARBA" id="ARBA00023235"/>
    </source>
</evidence>
<name>A0A377PUV0_9HELI</name>
<dbReference type="GO" id="GO:0008837">
    <property type="term" value="F:diaminopimelate epimerase activity"/>
    <property type="evidence" value="ECO:0007669"/>
    <property type="project" value="UniProtKB-UniRule"/>
</dbReference>
<comment type="pathway">
    <text evidence="1">Amino-acid biosynthesis; L-lysine biosynthesis via DAP pathway; DL-2,6-diaminopimelate from LL-2,6-diaminopimelate: step 1/1.</text>
</comment>